<keyword evidence="3" id="KW-1185">Reference proteome</keyword>
<dbReference type="EMBL" id="JARKIF010000006">
    <property type="protein sequence ID" value="KAJ7636196.1"/>
    <property type="molecule type" value="Genomic_DNA"/>
</dbReference>
<evidence type="ECO:0000259" key="1">
    <source>
        <dbReference type="PROSITE" id="PS50097"/>
    </source>
</evidence>
<dbReference type="Proteomes" id="UP001221142">
    <property type="component" value="Unassembled WGS sequence"/>
</dbReference>
<dbReference type="SUPFAM" id="SSF54695">
    <property type="entry name" value="POZ domain"/>
    <property type="match status" value="1"/>
</dbReference>
<gene>
    <name evidence="2" type="ORF">FB45DRAFT_1024328</name>
</gene>
<reference evidence="2" key="1">
    <citation type="submission" date="2023-03" db="EMBL/GenBank/DDBJ databases">
        <title>Massive genome expansion in bonnet fungi (Mycena s.s.) driven by repeated elements and novel gene families across ecological guilds.</title>
        <authorList>
            <consortium name="Lawrence Berkeley National Laboratory"/>
            <person name="Harder C.B."/>
            <person name="Miyauchi S."/>
            <person name="Viragh M."/>
            <person name="Kuo A."/>
            <person name="Thoen E."/>
            <person name="Andreopoulos B."/>
            <person name="Lu D."/>
            <person name="Skrede I."/>
            <person name="Drula E."/>
            <person name="Henrissat B."/>
            <person name="Morin E."/>
            <person name="Kohler A."/>
            <person name="Barry K."/>
            <person name="LaButti K."/>
            <person name="Morin E."/>
            <person name="Salamov A."/>
            <person name="Lipzen A."/>
            <person name="Mereny Z."/>
            <person name="Hegedus B."/>
            <person name="Baldrian P."/>
            <person name="Stursova M."/>
            <person name="Weitz H."/>
            <person name="Taylor A."/>
            <person name="Grigoriev I.V."/>
            <person name="Nagy L.G."/>
            <person name="Martin F."/>
            <person name="Kauserud H."/>
        </authorList>
    </citation>
    <scope>NUCLEOTIDE SEQUENCE</scope>
    <source>
        <strain evidence="2">9284</strain>
    </source>
</reference>
<evidence type="ECO:0000313" key="2">
    <source>
        <dbReference type="EMBL" id="KAJ7636196.1"/>
    </source>
</evidence>
<dbReference type="InterPro" id="IPR011333">
    <property type="entry name" value="SKP1/BTB/POZ_sf"/>
</dbReference>
<name>A0AAD7FT36_9AGAR</name>
<dbReference type="PROSITE" id="PS50097">
    <property type="entry name" value="BTB"/>
    <property type="match status" value="1"/>
</dbReference>
<dbReference type="SMART" id="SM00225">
    <property type="entry name" value="BTB"/>
    <property type="match status" value="1"/>
</dbReference>
<proteinExistence type="predicted"/>
<dbReference type="Gene3D" id="3.30.710.10">
    <property type="entry name" value="Potassium Channel Kv1.1, Chain A"/>
    <property type="match status" value="1"/>
</dbReference>
<organism evidence="2 3">
    <name type="scientific">Roridomyces roridus</name>
    <dbReference type="NCBI Taxonomy" id="1738132"/>
    <lineage>
        <taxon>Eukaryota</taxon>
        <taxon>Fungi</taxon>
        <taxon>Dikarya</taxon>
        <taxon>Basidiomycota</taxon>
        <taxon>Agaricomycotina</taxon>
        <taxon>Agaricomycetes</taxon>
        <taxon>Agaricomycetidae</taxon>
        <taxon>Agaricales</taxon>
        <taxon>Marasmiineae</taxon>
        <taxon>Mycenaceae</taxon>
        <taxon>Roridomyces</taxon>
    </lineage>
</organism>
<dbReference type="AlphaFoldDB" id="A0AAD7FT36"/>
<accession>A0AAD7FT36</accession>
<evidence type="ECO:0000313" key="3">
    <source>
        <dbReference type="Proteomes" id="UP001221142"/>
    </source>
</evidence>
<dbReference type="InterPro" id="IPR000210">
    <property type="entry name" value="BTB/POZ_dom"/>
</dbReference>
<comment type="caution">
    <text evidence="2">The sequence shown here is derived from an EMBL/GenBank/DDBJ whole genome shotgun (WGS) entry which is preliminary data.</text>
</comment>
<sequence length="366" mass="41731">MLSCHSDTPQEILPVERDPTFYYASGDCVVRVEQTLFKIHRFQLTNNSPVFESLFSLPVGELPLEGSSEELPIVLHGDTAFDFRSILKYIYASVIHTQVHSISVAELPHVIAVARLAHKYEMESWQTWAFLVFSFHYKKPTVSKQLSPSDIATIYNVCDKTEWLTLRTDITDLWLQRIQSDSTLLSVALDVAEAHSDKRFLVRLYALHLARTHTLSTLQSPVPFPTDGIPLIHLNRMLTGHWSLSTSYAKLRASPPPFPPYLVYCSVSDHEECLVSWKSSWEQALAKAEREYPLCAMDARMEKVKRALVDGVSRWTCYDAFVGNGEPIQRVMDDFKLEDHFFPVSGLLGVVDRAYEFCLSQQVKVE</sequence>
<dbReference type="CDD" id="cd18186">
    <property type="entry name" value="BTB_POZ_ZBTB_KLHL-like"/>
    <property type="match status" value="1"/>
</dbReference>
<feature type="domain" description="BTB" evidence="1">
    <location>
        <begin position="26"/>
        <end position="99"/>
    </location>
</feature>
<protein>
    <recommendedName>
        <fullName evidence="1">BTB domain-containing protein</fullName>
    </recommendedName>
</protein>
<dbReference type="Pfam" id="PF00651">
    <property type="entry name" value="BTB"/>
    <property type="match status" value="1"/>
</dbReference>